<dbReference type="Proteomes" id="UP000095552">
    <property type="component" value="Unassembled WGS sequence"/>
</dbReference>
<dbReference type="AlphaFoldDB" id="A0A1E5SL41"/>
<accession>A0A1E5SL41</accession>
<dbReference type="EMBL" id="MDGQ01000005">
    <property type="protein sequence ID" value="OEJ99847.1"/>
    <property type="molecule type" value="Genomic_DNA"/>
</dbReference>
<evidence type="ECO:0000313" key="3">
    <source>
        <dbReference type="Proteomes" id="UP000095552"/>
    </source>
</evidence>
<keyword evidence="1" id="KW-0732">Signal</keyword>
<feature type="signal peptide" evidence="1">
    <location>
        <begin position="1"/>
        <end position="29"/>
    </location>
</feature>
<reference evidence="2 3" key="1">
    <citation type="submission" date="2016-08" db="EMBL/GenBank/DDBJ databases">
        <title>Draft genome of Fabibacter sp. strain SK-8.</title>
        <authorList>
            <person name="Wong S.-K."/>
            <person name="Hamasaki K."/>
            <person name="Yoshizawa S."/>
        </authorList>
    </citation>
    <scope>NUCLEOTIDE SEQUENCE [LARGE SCALE GENOMIC DNA]</scope>
    <source>
        <strain evidence="2 3">SK-8</strain>
    </source>
</reference>
<keyword evidence="3" id="KW-1185">Reference proteome</keyword>
<gene>
    <name evidence="2" type="ORF">BFP71_09870</name>
</gene>
<dbReference type="OrthoDB" id="981283at2"/>
<comment type="caution">
    <text evidence="2">The sequence shown here is derived from an EMBL/GenBank/DDBJ whole genome shotgun (WGS) entry which is preliminary data.</text>
</comment>
<evidence type="ECO:0000313" key="2">
    <source>
        <dbReference type="EMBL" id="OEJ99847.1"/>
    </source>
</evidence>
<organism evidence="2 3">
    <name type="scientific">Roseivirga misakiensis</name>
    <dbReference type="NCBI Taxonomy" id="1563681"/>
    <lineage>
        <taxon>Bacteria</taxon>
        <taxon>Pseudomonadati</taxon>
        <taxon>Bacteroidota</taxon>
        <taxon>Cytophagia</taxon>
        <taxon>Cytophagales</taxon>
        <taxon>Roseivirgaceae</taxon>
        <taxon>Roseivirga</taxon>
    </lineage>
</organism>
<proteinExistence type="predicted"/>
<evidence type="ECO:0000256" key="1">
    <source>
        <dbReference type="SAM" id="SignalP"/>
    </source>
</evidence>
<sequence>MKTNQKQQTIRVSLFTLIAIALFQFGGQAQSKQEQGITVPKKTMKAYVGSYEMQKDTFLKIEIEKNNLQAVGPDEKVYELVPITNSRFFLKAFGVDIEFVKNDKDKITKLLMIREDGQQLEAIRVDED</sequence>
<protein>
    <recommendedName>
        <fullName evidence="4">Peptidase S12 Pab87-related C-terminal domain-containing protein</fullName>
    </recommendedName>
</protein>
<name>A0A1E5SL41_9BACT</name>
<feature type="chain" id="PRO_5009185123" description="Peptidase S12 Pab87-related C-terminal domain-containing protein" evidence="1">
    <location>
        <begin position="30"/>
        <end position="128"/>
    </location>
</feature>
<evidence type="ECO:0008006" key="4">
    <source>
        <dbReference type="Google" id="ProtNLM"/>
    </source>
</evidence>
<dbReference type="STRING" id="1563681.BFP71_09870"/>
<dbReference type="RefSeq" id="WP_069835310.1">
    <property type="nucleotide sequence ID" value="NZ_MDGQ01000005.1"/>
</dbReference>